<dbReference type="Proteomes" id="UP000032266">
    <property type="component" value="Chromosome"/>
</dbReference>
<dbReference type="Gene3D" id="1.20.1250.20">
    <property type="entry name" value="MFS general substrate transporter like domains"/>
    <property type="match status" value="2"/>
</dbReference>
<feature type="transmembrane region" description="Helical" evidence="4">
    <location>
        <begin position="171"/>
        <end position="192"/>
    </location>
</feature>
<dbReference type="EMBL" id="CP007142">
    <property type="protein sequence ID" value="AJQ92743.1"/>
    <property type="molecule type" value="Genomic_DNA"/>
</dbReference>
<feature type="transmembrane region" description="Helical" evidence="4">
    <location>
        <begin position="112"/>
        <end position="131"/>
    </location>
</feature>
<dbReference type="AlphaFoldDB" id="A0A0C5VHG7"/>
<gene>
    <name evidence="5" type="ORF">YC6258_00693</name>
</gene>
<dbReference type="HOGENOM" id="CLU_055772_0_0_6"/>
<evidence type="ECO:0000256" key="2">
    <source>
        <dbReference type="ARBA" id="ARBA00022989"/>
    </source>
</evidence>
<evidence type="ECO:0000313" key="6">
    <source>
        <dbReference type="Proteomes" id="UP000032266"/>
    </source>
</evidence>
<keyword evidence="3 4" id="KW-0472">Membrane</keyword>
<evidence type="ECO:0000256" key="3">
    <source>
        <dbReference type="ARBA" id="ARBA00023136"/>
    </source>
</evidence>
<dbReference type="InterPro" id="IPR011701">
    <property type="entry name" value="MFS"/>
</dbReference>
<organism evidence="5 6">
    <name type="scientific">Gynuella sunshinyii YC6258</name>
    <dbReference type="NCBI Taxonomy" id="1445510"/>
    <lineage>
        <taxon>Bacteria</taxon>
        <taxon>Pseudomonadati</taxon>
        <taxon>Pseudomonadota</taxon>
        <taxon>Gammaproteobacteria</taxon>
        <taxon>Oceanospirillales</taxon>
        <taxon>Saccharospirillaceae</taxon>
        <taxon>Gynuella</taxon>
    </lineage>
</organism>
<dbReference type="InterPro" id="IPR036259">
    <property type="entry name" value="MFS_trans_sf"/>
</dbReference>
<name>A0A0C5VHG7_9GAMM</name>
<dbReference type="KEGG" id="gsn:YC6258_00693"/>
<dbReference type="OrthoDB" id="5995417at2"/>
<reference evidence="5 6" key="1">
    <citation type="submission" date="2014-01" db="EMBL/GenBank/DDBJ databases">
        <title>Full genme sequencing of cellulolytic bacterium Gynuella sunshinyii YC6258T gen. nov., sp. nov.</title>
        <authorList>
            <person name="Khan H."/>
            <person name="Chung E.J."/>
            <person name="Chung Y.R."/>
        </authorList>
    </citation>
    <scope>NUCLEOTIDE SEQUENCE [LARGE SCALE GENOMIC DNA]</scope>
    <source>
        <strain evidence="5 6">YC6258</strain>
    </source>
</reference>
<feature type="transmembrane region" description="Helical" evidence="4">
    <location>
        <begin position="392"/>
        <end position="412"/>
    </location>
</feature>
<protein>
    <submittedName>
        <fullName evidence="5">Arabinose efflux permease</fullName>
    </submittedName>
</protein>
<keyword evidence="2 4" id="KW-1133">Transmembrane helix</keyword>
<keyword evidence="1 4" id="KW-0812">Transmembrane</keyword>
<feature type="transmembrane region" description="Helical" evidence="4">
    <location>
        <begin position="329"/>
        <end position="349"/>
    </location>
</feature>
<feature type="transmembrane region" description="Helical" evidence="4">
    <location>
        <begin position="198"/>
        <end position="218"/>
    </location>
</feature>
<evidence type="ECO:0000256" key="1">
    <source>
        <dbReference type="ARBA" id="ARBA00022692"/>
    </source>
</evidence>
<proteinExistence type="predicted"/>
<feature type="transmembrane region" description="Helical" evidence="4">
    <location>
        <begin position="51"/>
        <end position="71"/>
    </location>
</feature>
<sequence>MLLAEVDINCNCVCAALIVCQEEAGTVTGNHSKTNTQWLVGNPSRLAQISALWIGSAGLLILGLQPILLGAMLTDGRVTYDQLAIMATVEILAIGIGSVLAAFAISSRHLRIKAAILVILVAIFDFGMAVMDGAMPLIILRGLAGILEGGMVAIAVELIARAVHAGRYGGYFVSMQTIAQSITGLILSQWAIPTGGSRAGFMVLSVICLLTLICVAVMPREYGKIPSSAHHQPGTSWKGQPLLSLLCILFFYMFLGSLWAFLEPLGLQANIPATTLGVMVSASLGIQVLAALSATVAERKVDFQIPLAICALVAIGVSLVLATAPGLKAFWVCTALIGFVWLFVVPFQIQLTVACDATRKTALLVPAAQLFGAALGPVSVTPLISADNFKPVAGFAAICAGLSFAVLLLLVFRQRQQRQLLPQP</sequence>
<feature type="transmembrane region" description="Helical" evidence="4">
    <location>
        <begin position="242"/>
        <end position="262"/>
    </location>
</feature>
<dbReference type="STRING" id="1445510.YC6258_00693"/>
<accession>A0A0C5VHG7</accession>
<dbReference type="Pfam" id="PF07690">
    <property type="entry name" value="MFS_1"/>
    <property type="match status" value="1"/>
</dbReference>
<feature type="transmembrane region" description="Helical" evidence="4">
    <location>
        <begin position="83"/>
        <end position="105"/>
    </location>
</feature>
<feature type="transmembrane region" description="Helical" evidence="4">
    <location>
        <begin position="361"/>
        <end position="380"/>
    </location>
</feature>
<evidence type="ECO:0000313" key="5">
    <source>
        <dbReference type="EMBL" id="AJQ92743.1"/>
    </source>
</evidence>
<feature type="transmembrane region" description="Helical" evidence="4">
    <location>
        <begin position="137"/>
        <end position="159"/>
    </location>
</feature>
<dbReference type="SUPFAM" id="SSF103473">
    <property type="entry name" value="MFS general substrate transporter"/>
    <property type="match status" value="1"/>
</dbReference>
<feature type="transmembrane region" description="Helical" evidence="4">
    <location>
        <begin position="274"/>
        <end position="296"/>
    </location>
</feature>
<evidence type="ECO:0000256" key="4">
    <source>
        <dbReference type="SAM" id="Phobius"/>
    </source>
</evidence>
<feature type="transmembrane region" description="Helical" evidence="4">
    <location>
        <begin position="303"/>
        <end position="323"/>
    </location>
</feature>
<keyword evidence="6" id="KW-1185">Reference proteome</keyword>
<dbReference type="GO" id="GO:0022857">
    <property type="term" value="F:transmembrane transporter activity"/>
    <property type="evidence" value="ECO:0007669"/>
    <property type="project" value="InterPro"/>
</dbReference>